<keyword evidence="3" id="KW-1185">Reference proteome</keyword>
<sequence>MRFTSTASALVLGAAAVLSKELPKDELKAVAYDSGDVMENMMMKKFAHWDAELEAGAMNSAQWPRLNWTTKCVDGIAAAIPGDPHHTFRCKNTDLYDFINHATLGSPISDSAGRTGSSAWGWTDPKSGREFAVSGMYQGAAFIEILKTGRMKELAFLPPAAPLNRNALWKEIRPYKNYMLIGSELEKSGVQIFDMSKLLTIDASAGPVLLSQSDLTGHFTDLPTGRSHNVVVNEELNYAVAVGAAPRNDSCGAGLIFFDLTDPANPTRMGCDGSDGYVHDAQCLVYRGPDVKYQGRDICYGYNEDTLTIYDVTDKKASKIISRTSYEGATYTHQGWVNDKNWQEYLFLDDEIDEEEFAGPAKDQYPVTYIFDIRNLEAPKQTGLYKAANVGIDHNQYVIDGLIYQASYGSGLRVYDVSSIKDDPTGNSVCEVAFFDIFPEDDFHPGGGEAVYSGTWATYAYFPSGFIFINTIERGAFVVKINKKETCKPKTCLADNCLRALRATSVPGRLEESKEFCGNFTKTFVADVTLVKDYALAACPGNVISRVSSACSCVQTTSAA</sequence>
<proteinExistence type="predicted"/>
<organism evidence="2 3">
    <name type="scientific">Rhynchosporium graminicola</name>
    <dbReference type="NCBI Taxonomy" id="2792576"/>
    <lineage>
        <taxon>Eukaryota</taxon>
        <taxon>Fungi</taxon>
        <taxon>Dikarya</taxon>
        <taxon>Ascomycota</taxon>
        <taxon>Pezizomycotina</taxon>
        <taxon>Leotiomycetes</taxon>
        <taxon>Helotiales</taxon>
        <taxon>Ploettnerulaceae</taxon>
        <taxon>Rhynchosporium</taxon>
    </lineage>
</organism>
<dbReference type="PANTHER" id="PTHR38787:SF3">
    <property type="entry name" value="REGULATORY P DOMAIN-CONTAINING PROTEIN"/>
    <property type="match status" value="1"/>
</dbReference>
<dbReference type="STRING" id="914237.A0A1E1KQJ5"/>
<name>A0A1E1KQJ5_9HELO</name>
<reference evidence="3" key="1">
    <citation type="submission" date="2016-03" db="EMBL/GenBank/DDBJ databases">
        <authorList>
            <person name="Ploux O."/>
        </authorList>
    </citation>
    <scope>NUCLEOTIDE SEQUENCE [LARGE SCALE GENOMIC DNA]</scope>
    <source>
        <strain evidence="3">UK7</strain>
    </source>
</reference>
<evidence type="ECO:0000313" key="2">
    <source>
        <dbReference type="EMBL" id="CZT00277.1"/>
    </source>
</evidence>
<evidence type="ECO:0000256" key="1">
    <source>
        <dbReference type="SAM" id="SignalP"/>
    </source>
</evidence>
<dbReference type="EMBL" id="FJUW01000019">
    <property type="protein sequence ID" value="CZT00277.1"/>
    <property type="molecule type" value="Genomic_DNA"/>
</dbReference>
<keyword evidence="1" id="KW-0732">Signal</keyword>
<dbReference type="NCBIfam" id="TIGR04312">
    <property type="entry name" value="choice_anch_B"/>
    <property type="match status" value="1"/>
</dbReference>
<dbReference type="PANTHER" id="PTHR38787">
    <property type="entry name" value="REGULATORY P DOMAIN-CONTAINING PROTEIN"/>
    <property type="match status" value="1"/>
</dbReference>
<evidence type="ECO:0000313" key="3">
    <source>
        <dbReference type="Proteomes" id="UP000178129"/>
    </source>
</evidence>
<dbReference type="Proteomes" id="UP000178129">
    <property type="component" value="Unassembled WGS sequence"/>
</dbReference>
<dbReference type="InParanoid" id="A0A1E1KQJ5"/>
<feature type="signal peptide" evidence="1">
    <location>
        <begin position="1"/>
        <end position="19"/>
    </location>
</feature>
<dbReference type="GO" id="GO:0005576">
    <property type="term" value="C:extracellular region"/>
    <property type="evidence" value="ECO:0007669"/>
    <property type="project" value="TreeGrafter"/>
</dbReference>
<dbReference type="InterPro" id="IPR027589">
    <property type="entry name" value="Choice_anch_B"/>
</dbReference>
<comment type="caution">
    <text evidence="2">The sequence shown here is derived from an EMBL/GenBank/DDBJ whole genome shotgun (WGS) entry which is preliminary data.</text>
</comment>
<protein>
    <submittedName>
        <fullName evidence="2">Uncharacterized protein</fullName>
    </submittedName>
</protein>
<dbReference type="AlphaFoldDB" id="A0A1E1KQJ5"/>
<accession>A0A1E1KQJ5</accession>
<feature type="chain" id="PRO_5009446385" evidence="1">
    <location>
        <begin position="20"/>
        <end position="560"/>
    </location>
</feature>
<gene>
    <name evidence="2" type="ORF">RCO7_08341</name>
</gene>